<dbReference type="PROSITE" id="PS50156">
    <property type="entry name" value="SSD"/>
    <property type="match status" value="1"/>
</dbReference>
<keyword evidence="10" id="KW-0325">Glycoprotein</keyword>
<keyword evidence="3" id="KW-0853">WD repeat</keyword>
<evidence type="ECO:0000256" key="9">
    <source>
        <dbReference type="ARBA" id="ARBA00023136"/>
    </source>
</evidence>
<dbReference type="Proteomes" id="UP001196530">
    <property type="component" value="Unassembled WGS sequence"/>
</dbReference>
<comment type="subcellular location">
    <subcellularLocation>
        <location evidence="1">Endoplasmic reticulum membrane</location>
    </subcellularLocation>
    <subcellularLocation>
        <location evidence="2">Golgi apparatus membrane</location>
        <topology evidence="2">Multi-pass membrane protein</topology>
    </subcellularLocation>
</comment>
<gene>
    <name evidence="14" type="ORF">KL928_002026</name>
</gene>
<keyword evidence="4 12" id="KW-0812">Transmembrane</keyword>
<dbReference type="GO" id="GO:0032936">
    <property type="term" value="C:SREBP-SCAP complex"/>
    <property type="evidence" value="ECO:0007669"/>
    <property type="project" value="TreeGrafter"/>
</dbReference>
<evidence type="ECO:0000256" key="5">
    <source>
        <dbReference type="ARBA" id="ARBA00022737"/>
    </source>
</evidence>
<dbReference type="PANTHER" id="PTHR46378">
    <property type="entry name" value="STEROL REGULATORY ELEMENT-BINDING PROTEIN CLEAVAGE-ACTIVATING PROTEIN"/>
    <property type="match status" value="1"/>
</dbReference>
<evidence type="ECO:0000256" key="10">
    <source>
        <dbReference type="ARBA" id="ARBA00023180"/>
    </source>
</evidence>
<dbReference type="GO" id="GO:0032933">
    <property type="term" value="P:SREBP signaling pathway"/>
    <property type="evidence" value="ECO:0007669"/>
    <property type="project" value="InterPro"/>
</dbReference>
<keyword evidence="7 12" id="KW-1133">Transmembrane helix</keyword>
<keyword evidence="9 12" id="KW-0472">Membrane</keyword>
<sequence>MQSSPCLLQTWERLISARYTAWLQFLQSKHRRILQHLLEHPTAFILWPTTILFVLSYPTLYSLYASTSSVFPTSLSDTSYVKTVDIHLADSPLAEPDFFMKSVWIQPNLNCENRTLSGAMEAVARRKSHGALNKEFLLDVLHLQQELIHGLETGDDSLGDGSIYIHSPLEYWHNNETLLRSDTNVLKTIHLMESQKANWRVPLSRFRLLSGISKVDGIVKSAESLQLCIIYPTQASRHFEQIWEENLQTAKSNNKFHVFEAEDPGKTSFKLTYKKCNFLESALVAAAPVLVAVYAIISLTNVHSIKSRTGLFCAYAVQITFSIFSSATLSTYFYRTLDLSQLPLLITLSIVLLVSIENTFRLVVATSRTSDEMSVSTRICKAALSSHPLSTTIVLADIALLVLALPFLSELARKHVLFTSLTLVFDHLLHVSYFTTIVGIDIRRLELQDLLQRSNKHDDSQDQEMQMRPLGSGSIFSSALLSPQNNRDRGVSFWTTARQYLFKVKLPLFKSFRSSVAIVLVVFLLISKWTCGVNCHIPQTFASMQSMFANASVMALQSMSLDFFPDKKVLAAELLQLYSKFANSQKDQFIVSILDPTVVLAKDAVQPFAEPLLVGSNQETVFNFDMLYILEFLSCLTFVMSSAPLILKYFLAKDGINVSSGLGGTLETAPENQHTAFNSKELVNGHFLDVVRISTSSCPFIVSVGMDHKILVWSPMTVPLPPPTQLPLSGTLLPVTNVVMSNTGSLITVFSKSGAVKCWSRFTMSWIWTCQVDELINDTPLESFFRARTSPQLSRSKVKTVTRKSKLSKQVRLDDSSSSEDSPAPSVHPIVRGRTSLNRAFLGHGRSPSVDSTFDRGKHCGPNVNKNEEFVMVLRNGDMVTVNCADGSMTRTNLTQHKLICCKKIVTPRVNDRVVGVLDDGSLVVATAINNKWKVRSVKVQTESYNSGKRLITPAMISRTSSMNQKSLESLQKLRANVALGSQSAIEVEQLPDTPERDYSGAVIEPVPFVGMFVRACDLTAELIDVNSGTMLKSVNIGQFKPNTFKVFHAEPSHCRFCGCASVSSFSIAYTELETDTLIVHTFSIDNKAKNSICMRVERDPRETRCLGFASVTEHQHWLSNVEGWCPTDLNFLIGVRKKTNPEDDTRDVFGYSSSKRLIEGERLRSRKSKRAAAEMKLHDIWEGWTMTATGEVKYYEIPSGASSGLLIRRIGPVQKFGHKSIVVSFGNIMKILYLGNDNLIDNGETEGELAVPSVQPPNALGFINRRRRMKLTKYELTHSTNFSDVDEE</sequence>
<evidence type="ECO:0000256" key="2">
    <source>
        <dbReference type="ARBA" id="ARBA00004653"/>
    </source>
</evidence>
<evidence type="ECO:0000256" key="8">
    <source>
        <dbReference type="ARBA" id="ARBA00023034"/>
    </source>
</evidence>
<dbReference type="Pfam" id="PF12349">
    <property type="entry name" value="Sterol-sensing"/>
    <property type="match status" value="1"/>
</dbReference>
<dbReference type="PANTHER" id="PTHR46378:SF1">
    <property type="entry name" value="STEROL REGULATORY ELEMENT-BINDING PROTEIN CLEAVAGE-ACTIVATING PROTEIN"/>
    <property type="match status" value="1"/>
</dbReference>
<evidence type="ECO:0000313" key="15">
    <source>
        <dbReference type="Proteomes" id="UP001196530"/>
    </source>
</evidence>
<accession>A0AAN6I5K3</accession>
<feature type="domain" description="SSD" evidence="13">
    <location>
        <begin position="280"/>
        <end position="440"/>
    </location>
</feature>
<keyword evidence="6" id="KW-0256">Endoplasmic reticulum</keyword>
<evidence type="ECO:0000256" key="7">
    <source>
        <dbReference type="ARBA" id="ARBA00022989"/>
    </source>
</evidence>
<evidence type="ECO:0000313" key="14">
    <source>
        <dbReference type="EMBL" id="KAG7819352.1"/>
    </source>
</evidence>
<dbReference type="EMBL" id="JAHLUX010000004">
    <property type="protein sequence ID" value="KAG7819352.1"/>
    <property type="molecule type" value="Genomic_DNA"/>
</dbReference>
<feature type="compositionally biased region" description="Basic residues" evidence="11">
    <location>
        <begin position="796"/>
        <end position="809"/>
    </location>
</feature>
<reference evidence="14" key="1">
    <citation type="journal article" date="2021" name="G3 (Bethesda)">
        <title>Genomic diversity, chromosomal rearrangements, and interspecies hybridization in the ogataea polymorpha species complex.</title>
        <authorList>
            <person name="Hanson S.J."/>
            <person name="Cinneide E.O."/>
            <person name="Salzberg L.I."/>
            <person name="Wolfe K.H."/>
            <person name="McGowan J."/>
            <person name="Fitzpatrick D.A."/>
            <person name="Matlin K."/>
        </authorList>
    </citation>
    <scope>NUCLEOTIDE SEQUENCE</scope>
    <source>
        <strain evidence="14">61-244</strain>
    </source>
</reference>
<feature type="transmembrane region" description="Helical" evidence="12">
    <location>
        <begin position="384"/>
        <end position="405"/>
    </location>
</feature>
<evidence type="ECO:0000256" key="3">
    <source>
        <dbReference type="ARBA" id="ARBA00022574"/>
    </source>
</evidence>
<feature type="region of interest" description="Disordered" evidence="11">
    <location>
        <begin position="795"/>
        <end position="830"/>
    </location>
</feature>
<evidence type="ECO:0000256" key="12">
    <source>
        <dbReference type="SAM" id="Phobius"/>
    </source>
</evidence>
<dbReference type="GO" id="GO:0032934">
    <property type="term" value="F:sterol binding"/>
    <property type="evidence" value="ECO:0007669"/>
    <property type="project" value="InterPro"/>
</dbReference>
<evidence type="ECO:0000256" key="11">
    <source>
        <dbReference type="SAM" id="MobiDB-lite"/>
    </source>
</evidence>
<keyword evidence="8" id="KW-0333">Golgi apparatus</keyword>
<feature type="transmembrane region" description="Helical" evidence="12">
    <location>
        <begin position="344"/>
        <end position="364"/>
    </location>
</feature>
<dbReference type="GO" id="GO:0045540">
    <property type="term" value="P:regulation of cholesterol biosynthetic process"/>
    <property type="evidence" value="ECO:0007669"/>
    <property type="project" value="TreeGrafter"/>
</dbReference>
<dbReference type="GeneID" id="66126077"/>
<evidence type="ECO:0000256" key="4">
    <source>
        <dbReference type="ARBA" id="ARBA00022692"/>
    </source>
</evidence>
<comment type="caution">
    <text evidence="14">The sequence shown here is derived from an EMBL/GenBank/DDBJ whole genome shotgun (WGS) entry which is preliminary data.</text>
</comment>
<evidence type="ECO:0000256" key="6">
    <source>
        <dbReference type="ARBA" id="ARBA00022824"/>
    </source>
</evidence>
<name>A0AAN6I5K3_PICAN</name>
<proteinExistence type="predicted"/>
<dbReference type="SUPFAM" id="SSF50978">
    <property type="entry name" value="WD40 repeat-like"/>
    <property type="match status" value="1"/>
</dbReference>
<evidence type="ECO:0000256" key="1">
    <source>
        <dbReference type="ARBA" id="ARBA00004586"/>
    </source>
</evidence>
<organism evidence="14 15">
    <name type="scientific">Pichia angusta</name>
    <name type="common">Yeast</name>
    <name type="synonym">Hansenula polymorpha</name>
    <dbReference type="NCBI Taxonomy" id="870730"/>
    <lineage>
        <taxon>Eukaryota</taxon>
        <taxon>Fungi</taxon>
        <taxon>Dikarya</taxon>
        <taxon>Ascomycota</taxon>
        <taxon>Saccharomycotina</taxon>
        <taxon>Pichiomycetes</taxon>
        <taxon>Pichiales</taxon>
        <taxon>Pichiaceae</taxon>
        <taxon>Ogataea</taxon>
    </lineage>
</organism>
<feature type="transmembrane region" description="Helical" evidence="12">
    <location>
        <begin position="309"/>
        <end position="332"/>
    </location>
</feature>
<dbReference type="InterPro" id="IPR030225">
    <property type="entry name" value="SCAP"/>
</dbReference>
<dbReference type="GO" id="GO:0000139">
    <property type="term" value="C:Golgi membrane"/>
    <property type="evidence" value="ECO:0007669"/>
    <property type="project" value="UniProtKB-SubCell"/>
</dbReference>
<dbReference type="InterPro" id="IPR053958">
    <property type="entry name" value="HMGCR/SNAP/NPC1-like_SSD"/>
</dbReference>
<keyword evidence="5" id="KW-0677">Repeat</keyword>
<dbReference type="InterPro" id="IPR000731">
    <property type="entry name" value="SSD"/>
</dbReference>
<feature type="transmembrane region" description="Helical" evidence="12">
    <location>
        <begin position="278"/>
        <end position="297"/>
    </location>
</feature>
<dbReference type="InterPro" id="IPR036322">
    <property type="entry name" value="WD40_repeat_dom_sf"/>
</dbReference>
<evidence type="ECO:0000259" key="13">
    <source>
        <dbReference type="PROSITE" id="PS50156"/>
    </source>
</evidence>
<protein>
    <recommendedName>
        <fullName evidence="13">SSD domain-containing protein</fullName>
    </recommendedName>
</protein>
<dbReference type="RefSeq" id="XP_043060231.1">
    <property type="nucleotide sequence ID" value="XM_043202457.1"/>
</dbReference>
<dbReference type="GO" id="GO:0005789">
    <property type="term" value="C:endoplasmic reticulum membrane"/>
    <property type="evidence" value="ECO:0007669"/>
    <property type="project" value="UniProtKB-SubCell"/>
</dbReference>